<dbReference type="Proteomes" id="UP000243686">
    <property type="component" value="Unassembled WGS sequence"/>
</dbReference>
<feature type="non-terminal residue" evidence="1">
    <location>
        <position position="71"/>
    </location>
</feature>
<evidence type="ECO:0000313" key="2">
    <source>
        <dbReference type="Proteomes" id="UP000243686"/>
    </source>
</evidence>
<name>A0A1S8WM25_OPIVI</name>
<gene>
    <name evidence="1" type="ORF">X801_08709</name>
</gene>
<dbReference type="AlphaFoldDB" id="A0A1S8WM25"/>
<dbReference type="EMBL" id="KV904188">
    <property type="protein sequence ID" value="OON15489.1"/>
    <property type="molecule type" value="Genomic_DNA"/>
</dbReference>
<reference evidence="1 2" key="1">
    <citation type="submission" date="2015-03" db="EMBL/GenBank/DDBJ databases">
        <title>Draft genome of the nematode, Opisthorchis viverrini.</title>
        <authorList>
            <person name="Mitreva M."/>
        </authorList>
    </citation>
    <scope>NUCLEOTIDE SEQUENCE [LARGE SCALE GENOMIC DNA]</scope>
    <source>
        <strain evidence="1">Khon Kaen</strain>
    </source>
</reference>
<evidence type="ECO:0000313" key="1">
    <source>
        <dbReference type="EMBL" id="OON15489.1"/>
    </source>
</evidence>
<organism evidence="1 2">
    <name type="scientific">Opisthorchis viverrini</name>
    <name type="common">Southeast Asian liver fluke</name>
    <dbReference type="NCBI Taxonomy" id="6198"/>
    <lineage>
        <taxon>Eukaryota</taxon>
        <taxon>Metazoa</taxon>
        <taxon>Spiralia</taxon>
        <taxon>Lophotrochozoa</taxon>
        <taxon>Platyhelminthes</taxon>
        <taxon>Trematoda</taxon>
        <taxon>Digenea</taxon>
        <taxon>Opisthorchiida</taxon>
        <taxon>Opisthorchiata</taxon>
        <taxon>Opisthorchiidae</taxon>
        <taxon>Opisthorchis</taxon>
    </lineage>
</organism>
<keyword evidence="2" id="KW-1185">Reference proteome</keyword>
<proteinExistence type="predicted"/>
<accession>A0A1S8WM25</accession>
<protein>
    <submittedName>
        <fullName evidence="1">Uncharacterized protein</fullName>
    </submittedName>
</protein>
<sequence length="71" mass="8012">MDDALTAPITSEEDDNRPDYCYTECAAVTKDEEVASQEDNHRSICGSLGCSPIKNGQQTFIRRQRRSFALR</sequence>